<feature type="signal peptide" evidence="1">
    <location>
        <begin position="1"/>
        <end position="24"/>
    </location>
</feature>
<reference evidence="2" key="2">
    <citation type="submission" date="2024-05" db="EMBL/GenBank/DDBJ databases">
        <title>Rhodohalobacter halophilus gen. nov., sp. nov., a moderately halophilic member of the family Balneolaceae.</title>
        <authorList>
            <person name="Xia J."/>
        </authorList>
    </citation>
    <scope>NUCLEOTIDE SEQUENCE</scope>
    <source>
        <strain evidence="2">WB101</strain>
    </source>
</reference>
<proteinExistence type="predicted"/>
<dbReference type="Proteomes" id="UP001165366">
    <property type="component" value="Unassembled WGS sequence"/>
</dbReference>
<dbReference type="RefSeq" id="WP_237853046.1">
    <property type="nucleotide sequence ID" value="NZ_JAKLWS010000006.1"/>
</dbReference>
<evidence type="ECO:0000256" key="1">
    <source>
        <dbReference type="SAM" id="SignalP"/>
    </source>
</evidence>
<dbReference type="EMBL" id="JAKLWS010000006">
    <property type="protein sequence ID" value="MCG2588202.1"/>
    <property type="molecule type" value="Genomic_DNA"/>
</dbReference>
<reference evidence="2" key="1">
    <citation type="submission" date="2022-01" db="EMBL/GenBank/DDBJ databases">
        <authorList>
            <person name="Wang Y."/>
        </authorList>
    </citation>
    <scope>NUCLEOTIDE SEQUENCE</scope>
    <source>
        <strain evidence="2">WB101</strain>
    </source>
</reference>
<gene>
    <name evidence="2" type="ORF">L6773_06465</name>
</gene>
<name>A0ABS9KBJ2_9BACT</name>
<accession>A0ABS9KBJ2</accession>
<organism evidence="2 3">
    <name type="scientific">Rhodohalobacter sulfatireducens</name>
    <dbReference type="NCBI Taxonomy" id="2911366"/>
    <lineage>
        <taxon>Bacteria</taxon>
        <taxon>Pseudomonadati</taxon>
        <taxon>Balneolota</taxon>
        <taxon>Balneolia</taxon>
        <taxon>Balneolales</taxon>
        <taxon>Balneolaceae</taxon>
        <taxon>Rhodohalobacter</taxon>
    </lineage>
</organism>
<sequence length="100" mass="9949">MKAEAKRSNLLVLLSVAFFLCTSAFTLIPEANNANASTQSICWTCSLGPGGVPTGCAIAEFCGMTTCNPLGGCELSGVLCGSDCGGGGDPGEPGETEDPG</sequence>
<feature type="chain" id="PRO_5047214056" evidence="1">
    <location>
        <begin position="25"/>
        <end position="100"/>
    </location>
</feature>
<keyword evidence="3" id="KW-1185">Reference proteome</keyword>
<protein>
    <submittedName>
        <fullName evidence="2">Uncharacterized protein</fullName>
    </submittedName>
</protein>
<evidence type="ECO:0000313" key="2">
    <source>
        <dbReference type="EMBL" id="MCG2588202.1"/>
    </source>
</evidence>
<evidence type="ECO:0000313" key="3">
    <source>
        <dbReference type="Proteomes" id="UP001165366"/>
    </source>
</evidence>
<keyword evidence="1" id="KW-0732">Signal</keyword>
<comment type="caution">
    <text evidence="2">The sequence shown here is derived from an EMBL/GenBank/DDBJ whole genome shotgun (WGS) entry which is preliminary data.</text>
</comment>